<accession>A0A841A9Q0</accession>
<dbReference type="AlphaFoldDB" id="A0A841A9Q0"/>
<evidence type="ECO:0000313" key="1">
    <source>
        <dbReference type="EMBL" id="MBB5831959.1"/>
    </source>
</evidence>
<organism evidence="1 2">
    <name type="scientific">Brachybacterium aquaticum</name>
    <dbReference type="NCBI Taxonomy" id="1432564"/>
    <lineage>
        <taxon>Bacteria</taxon>
        <taxon>Bacillati</taxon>
        <taxon>Actinomycetota</taxon>
        <taxon>Actinomycetes</taxon>
        <taxon>Micrococcales</taxon>
        <taxon>Dermabacteraceae</taxon>
        <taxon>Brachybacterium</taxon>
    </lineage>
</organism>
<dbReference type="Proteomes" id="UP000588158">
    <property type="component" value="Unassembled WGS sequence"/>
</dbReference>
<comment type="caution">
    <text evidence="1">The sequence shown here is derived from an EMBL/GenBank/DDBJ whole genome shotgun (WGS) entry which is preliminary data.</text>
</comment>
<evidence type="ECO:0000313" key="2">
    <source>
        <dbReference type="Proteomes" id="UP000588158"/>
    </source>
</evidence>
<reference evidence="1 2" key="1">
    <citation type="submission" date="2020-08" db="EMBL/GenBank/DDBJ databases">
        <title>Sequencing the genomes of 1000 actinobacteria strains.</title>
        <authorList>
            <person name="Klenk H.-P."/>
        </authorList>
    </citation>
    <scope>NUCLEOTIDE SEQUENCE [LARGE SCALE GENOMIC DNA]</scope>
    <source>
        <strain evidence="1 2">DSM 28796</strain>
    </source>
</reference>
<dbReference type="EMBL" id="JACHLZ010000001">
    <property type="protein sequence ID" value="MBB5831959.1"/>
    <property type="molecule type" value="Genomic_DNA"/>
</dbReference>
<dbReference type="RefSeq" id="WP_184325345.1">
    <property type="nucleotide sequence ID" value="NZ_JACHLZ010000001.1"/>
</dbReference>
<gene>
    <name evidence="1" type="ORF">HNR70_001772</name>
</gene>
<sequence>MVTAAHIGTPQTAPLAPLTTAAVTGAASAAVTGADPSAAELLAQVRALRDRLDALTEELHAAHRPWWRRWGNGATLPGERAERALREQARRQQRERHQQYALDHMLRSGVHAVR</sequence>
<name>A0A841A9Q0_9MICO</name>
<protein>
    <submittedName>
        <fullName evidence="1">Uncharacterized protein</fullName>
    </submittedName>
</protein>
<proteinExistence type="predicted"/>
<keyword evidence="2" id="KW-1185">Reference proteome</keyword>